<dbReference type="PRINTS" id="PR01415">
    <property type="entry name" value="ANKYRIN"/>
</dbReference>
<keyword evidence="1" id="KW-0677">Repeat</keyword>
<gene>
    <name evidence="5" type="ORF">g.5048</name>
</gene>
<dbReference type="Pfam" id="PF12796">
    <property type="entry name" value="Ank_2"/>
    <property type="match status" value="2"/>
</dbReference>
<feature type="repeat" description="ANK" evidence="3">
    <location>
        <begin position="176"/>
        <end position="208"/>
    </location>
</feature>
<dbReference type="EMBL" id="GDKF01001247">
    <property type="protein sequence ID" value="JAT77375.1"/>
    <property type="molecule type" value="Transcribed_RNA"/>
</dbReference>
<evidence type="ECO:0000313" key="5">
    <source>
        <dbReference type="EMBL" id="JAT77375.1"/>
    </source>
</evidence>
<evidence type="ECO:0000256" key="4">
    <source>
        <dbReference type="SAM" id="MobiDB-lite"/>
    </source>
</evidence>
<dbReference type="PROSITE" id="PS50088">
    <property type="entry name" value="ANK_REPEAT"/>
    <property type="match status" value="6"/>
</dbReference>
<protein>
    <submittedName>
        <fullName evidence="5">Uncharacterized protein</fullName>
    </submittedName>
</protein>
<dbReference type="InterPro" id="IPR002110">
    <property type="entry name" value="Ankyrin_rpt"/>
</dbReference>
<feature type="repeat" description="ANK" evidence="3">
    <location>
        <begin position="209"/>
        <end position="241"/>
    </location>
</feature>
<evidence type="ECO:0000256" key="2">
    <source>
        <dbReference type="ARBA" id="ARBA00023043"/>
    </source>
</evidence>
<dbReference type="SUPFAM" id="SSF48403">
    <property type="entry name" value="Ankyrin repeat"/>
    <property type="match status" value="1"/>
</dbReference>
<dbReference type="Gene3D" id="1.25.40.20">
    <property type="entry name" value="Ankyrin repeat-containing domain"/>
    <property type="match status" value="2"/>
</dbReference>
<feature type="compositionally biased region" description="Basic and acidic residues" evidence="4">
    <location>
        <begin position="252"/>
        <end position="269"/>
    </location>
</feature>
<dbReference type="InterPro" id="IPR036770">
    <property type="entry name" value="Ankyrin_rpt-contain_sf"/>
</dbReference>
<feature type="repeat" description="ANK" evidence="3">
    <location>
        <begin position="79"/>
        <end position="111"/>
    </location>
</feature>
<accession>A0A1D2AEN5</accession>
<dbReference type="Pfam" id="PF00023">
    <property type="entry name" value="Ank"/>
    <property type="match status" value="1"/>
</dbReference>
<feature type="region of interest" description="Disordered" evidence="4">
    <location>
        <begin position="525"/>
        <end position="605"/>
    </location>
</feature>
<name>A0A1D2AEN5_AUXPR</name>
<dbReference type="AlphaFoldDB" id="A0A1D2AEN5"/>
<dbReference type="PANTHER" id="PTHR24171">
    <property type="entry name" value="ANKYRIN REPEAT DOMAIN-CONTAINING PROTEIN 39-RELATED"/>
    <property type="match status" value="1"/>
</dbReference>
<dbReference type="PANTHER" id="PTHR24171:SF9">
    <property type="entry name" value="ANKYRIN REPEAT DOMAIN-CONTAINING PROTEIN 39"/>
    <property type="match status" value="1"/>
</dbReference>
<feature type="repeat" description="ANK" evidence="3">
    <location>
        <begin position="46"/>
        <end position="78"/>
    </location>
</feature>
<dbReference type="SMART" id="SM00248">
    <property type="entry name" value="ANK"/>
    <property type="match status" value="6"/>
</dbReference>
<feature type="repeat" description="ANK" evidence="3">
    <location>
        <begin position="112"/>
        <end position="144"/>
    </location>
</feature>
<sequence length="675" mass="69625">MEEQAEQYRTQKSNNNLLLVASARGYLADVEALIERGAELDCRDRAKLTPLHYAAGRGRLDIVRALKARGVDLDPESPDGRTPLHLAALRGHAAVAGFLAGSGAWVGAFDGSDSTPLHLAARHGHEAAAEALLSHGADPGLTNKFGLRPVDEAAVGGHAVLAAVLQRAGGGAPGSSTRPLLQYAAGLGNLAAVRMLLGDGADVNGTANDGTTALHAATLAADADCVALLLESGAAASAADAKGRTAADLAEEQDRQAAARAKEEAERPPLVRPGDAPNPPPLSRAALARVRALLADAGAQRQRRPAAASGSSDEQAAALGPREAFLALAPGDRLRKVERWASLPPDDLDAALAGFEAGVQAEVQSRLEALRTTAAHLNIHKAITALHEDEEFQADAARPEVRAGIEAIRKDTSLYDSYARDPVMLSVLQKLRRVHAVSSANKQRTVDLDLLLNTPGEPRQPPDAVLLARMEAVRAAHLAAAAAAVVAPAKAAQAQARAMYDAVLAGAAEAASGEASVDGATTGESLVGQMAGTPKEAGADTSLPDEGAGAGPEAAAAPSARRRVHFAEGSKPPASDPGPSTSGGEAPSRPARLARTGGDDGSEVPDWLRDGFSWPKVWAELWRQCQLALLILAVFLVTSSVLRGKLPWAAREAGPGDRDALDLAGLLLGQGRGEL</sequence>
<feature type="region of interest" description="Disordered" evidence="4">
    <location>
        <begin position="246"/>
        <end position="283"/>
    </location>
</feature>
<feature type="repeat" description="ANK" evidence="3">
    <location>
        <begin position="13"/>
        <end position="45"/>
    </location>
</feature>
<keyword evidence="2 3" id="KW-0040">ANK repeat</keyword>
<evidence type="ECO:0000256" key="1">
    <source>
        <dbReference type="ARBA" id="ARBA00022737"/>
    </source>
</evidence>
<organism evidence="5">
    <name type="scientific">Auxenochlorella protothecoides</name>
    <name type="common">Green microalga</name>
    <name type="synonym">Chlorella protothecoides</name>
    <dbReference type="NCBI Taxonomy" id="3075"/>
    <lineage>
        <taxon>Eukaryota</taxon>
        <taxon>Viridiplantae</taxon>
        <taxon>Chlorophyta</taxon>
        <taxon>core chlorophytes</taxon>
        <taxon>Trebouxiophyceae</taxon>
        <taxon>Chlorellales</taxon>
        <taxon>Chlorellaceae</taxon>
        <taxon>Auxenochlorella</taxon>
    </lineage>
</organism>
<evidence type="ECO:0000256" key="3">
    <source>
        <dbReference type="PROSITE-ProRule" id="PRU00023"/>
    </source>
</evidence>
<proteinExistence type="predicted"/>
<reference evidence="5" key="1">
    <citation type="submission" date="2015-08" db="EMBL/GenBank/DDBJ databases">
        <authorList>
            <person name="Babu N.S."/>
            <person name="Beckwith C.J."/>
            <person name="Beseler K.G."/>
            <person name="Brison A."/>
            <person name="Carone J.V."/>
            <person name="Caskin T.P."/>
            <person name="Diamond M."/>
            <person name="Durham M.E."/>
            <person name="Foxe J.M."/>
            <person name="Go M."/>
            <person name="Henderson B.A."/>
            <person name="Jones I.B."/>
            <person name="McGettigan J.A."/>
            <person name="Micheletti S.J."/>
            <person name="Nasrallah M.E."/>
            <person name="Ortiz D."/>
            <person name="Piller C.R."/>
            <person name="Privatt S.R."/>
            <person name="Schneider S.L."/>
            <person name="Sharp S."/>
            <person name="Smith T.C."/>
            <person name="Stanton J.D."/>
            <person name="Ullery H.E."/>
            <person name="Wilson R.J."/>
            <person name="Serrano M.G."/>
            <person name="Buck G."/>
            <person name="Lee V."/>
            <person name="Wang Y."/>
            <person name="Carvalho R."/>
            <person name="Voegtly L."/>
            <person name="Shi R."/>
            <person name="Duckworth R."/>
            <person name="Johnson A."/>
            <person name="Loviza R."/>
            <person name="Walstead R."/>
            <person name="Shah Z."/>
            <person name="Kiflezghi M."/>
            <person name="Wade K."/>
            <person name="Ball S.L."/>
            <person name="Bradley K.W."/>
            <person name="Asai D.J."/>
            <person name="Bowman C.A."/>
            <person name="Russell D.A."/>
            <person name="Pope W.H."/>
            <person name="Jacobs-Sera D."/>
            <person name="Hendrix R.W."/>
            <person name="Hatfull G.F."/>
        </authorList>
    </citation>
    <scope>NUCLEOTIDE SEQUENCE</scope>
</reference>
<dbReference type="PROSITE" id="PS50297">
    <property type="entry name" value="ANK_REP_REGION"/>
    <property type="match status" value="4"/>
</dbReference>